<keyword evidence="3 7" id="KW-0863">Zinc-finger</keyword>
<dbReference type="EMBL" id="KV428010">
    <property type="protein sequence ID" value="KZT42888.1"/>
    <property type="molecule type" value="Genomic_DNA"/>
</dbReference>
<feature type="compositionally biased region" description="Polar residues" evidence="8">
    <location>
        <begin position="343"/>
        <end position="355"/>
    </location>
</feature>
<dbReference type="InterPro" id="IPR057721">
    <property type="entry name" value="BCD1_alpha/beta"/>
</dbReference>
<dbReference type="Pfam" id="PF04438">
    <property type="entry name" value="zf-HIT"/>
    <property type="match status" value="1"/>
</dbReference>
<comment type="function">
    <text evidence="5">Required for box C/D snoRNAs accumulation involved in snoRNA processing, snoRNA transport to the nucleolus and ribosome biogenesis.</text>
</comment>
<feature type="compositionally biased region" description="Acidic residues" evidence="8">
    <location>
        <begin position="369"/>
        <end position="385"/>
    </location>
</feature>
<protein>
    <recommendedName>
        <fullName evidence="9">HIT-type domain-containing protein</fullName>
    </recommendedName>
</protein>
<dbReference type="Gene3D" id="3.30.60.190">
    <property type="match status" value="1"/>
</dbReference>
<evidence type="ECO:0000256" key="4">
    <source>
        <dbReference type="ARBA" id="ARBA00022833"/>
    </source>
</evidence>
<feature type="compositionally biased region" description="Acidic residues" evidence="8">
    <location>
        <begin position="395"/>
        <end position="409"/>
    </location>
</feature>
<gene>
    <name evidence="10" type="ORF">SISSUDRAFT_791911</name>
</gene>
<dbReference type="GO" id="GO:0008270">
    <property type="term" value="F:zinc ion binding"/>
    <property type="evidence" value="ECO:0007669"/>
    <property type="project" value="UniProtKB-UniRule"/>
</dbReference>
<organism evidence="10 11">
    <name type="scientific">Sistotremastrum suecicum HHB10207 ss-3</name>
    <dbReference type="NCBI Taxonomy" id="1314776"/>
    <lineage>
        <taxon>Eukaryota</taxon>
        <taxon>Fungi</taxon>
        <taxon>Dikarya</taxon>
        <taxon>Basidiomycota</taxon>
        <taxon>Agaricomycotina</taxon>
        <taxon>Agaricomycetes</taxon>
        <taxon>Sistotremastrales</taxon>
        <taxon>Sistotremastraceae</taxon>
        <taxon>Sistotremastrum</taxon>
    </lineage>
</organism>
<dbReference type="STRING" id="1314776.A0A166HN00"/>
<evidence type="ECO:0000256" key="7">
    <source>
        <dbReference type="PROSITE-ProRule" id="PRU00453"/>
    </source>
</evidence>
<dbReference type="InterPro" id="IPR007529">
    <property type="entry name" value="Znf_HIT"/>
</dbReference>
<name>A0A166HN00_9AGAM</name>
<dbReference type="GO" id="GO:0070761">
    <property type="term" value="C:pre-snoRNP complex"/>
    <property type="evidence" value="ECO:0007669"/>
    <property type="project" value="TreeGrafter"/>
</dbReference>
<dbReference type="AlphaFoldDB" id="A0A166HN00"/>
<dbReference type="InterPro" id="IPR051639">
    <property type="entry name" value="BCD1"/>
</dbReference>
<keyword evidence="2" id="KW-0479">Metal-binding</keyword>
<evidence type="ECO:0000313" key="11">
    <source>
        <dbReference type="Proteomes" id="UP000076798"/>
    </source>
</evidence>
<dbReference type="GO" id="GO:0005634">
    <property type="term" value="C:nucleus"/>
    <property type="evidence" value="ECO:0007669"/>
    <property type="project" value="TreeGrafter"/>
</dbReference>
<dbReference type="GO" id="GO:0048254">
    <property type="term" value="P:snoRNA localization"/>
    <property type="evidence" value="ECO:0007669"/>
    <property type="project" value="TreeGrafter"/>
</dbReference>
<dbReference type="Pfam" id="PF25790">
    <property type="entry name" value="BCD1"/>
    <property type="match status" value="1"/>
</dbReference>
<keyword evidence="11" id="KW-1185">Reference proteome</keyword>
<evidence type="ECO:0000313" key="10">
    <source>
        <dbReference type="EMBL" id="KZT42888.1"/>
    </source>
</evidence>
<feature type="domain" description="HIT-type" evidence="9">
    <location>
        <begin position="11"/>
        <end position="45"/>
    </location>
</feature>
<dbReference type="PROSITE" id="PS51083">
    <property type="entry name" value="ZF_HIT"/>
    <property type="match status" value="1"/>
</dbReference>
<keyword evidence="1" id="KW-0597">Phosphoprotein</keyword>
<dbReference type="OrthoDB" id="272357at2759"/>
<feature type="region of interest" description="Disordered" evidence="8">
    <location>
        <begin position="93"/>
        <end position="125"/>
    </location>
</feature>
<evidence type="ECO:0000256" key="1">
    <source>
        <dbReference type="ARBA" id="ARBA00022553"/>
    </source>
</evidence>
<evidence type="ECO:0000259" key="9">
    <source>
        <dbReference type="PROSITE" id="PS51083"/>
    </source>
</evidence>
<dbReference type="CDD" id="cd23023">
    <property type="entry name" value="zf-HIT_BCD1"/>
    <property type="match status" value="1"/>
</dbReference>
<dbReference type="GO" id="GO:0000463">
    <property type="term" value="P:maturation of LSU-rRNA from tricistronic rRNA transcript (SSU-rRNA, 5.8S rRNA, LSU-rRNA)"/>
    <property type="evidence" value="ECO:0007669"/>
    <property type="project" value="TreeGrafter"/>
</dbReference>
<dbReference type="Proteomes" id="UP000076798">
    <property type="component" value="Unassembled WGS sequence"/>
</dbReference>
<keyword evidence="4" id="KW-0862">Zinc</keyword>
<dbReference type="GO" id="GO:0000492">
    <property type="term" value="P:box C/D snoRNP assembly"/>
    <property type="evidence" value="ECO:0007669"/>
    <property type="project" value="TreeGrafter"/>
</dbReference>
<proteinExistence type="inferred from homology"/>
<evidence type="ECO:0000256" key="3">
    <source>
        <dbReference type="ARBA" id="ARBA00022771"/>
    </source>
</evidence>
<dbReference type="SUPFAM" id="SSF144232">
    <property type="entry name" value="HIT/MYND zinc finger-like"/>
    <property type="match status" value="1"/>
</dbReference>
<feature type="region of interest" description="Disordered" evidence="8">
    <location>
        <begin position="287"/>
        <end position="429"/>
    </location>
</feature>
<evidence type="ECO:0000256" key="8">
    <source>
        <dbReference type="SAM" id="MobiDB-lite"/>
    </source>
</evidence>
<comment type="similarity">
    <text evidence="6">Belongs to the BCD1 family.</text>
</comment>
<dbReference type="PANTHER" id="PTHR13483">
    <property type="entry name" value="BOX C_D SNORNA PROTEIN 1-RELATED"/>
    <property type="match status" value="1"/>
</dbReference>
<evidence type="ECO:0000256" key="2">
    <source>
        <dbReference type="ARBA" id="ARBA00022723"/>
    </source>
</evidence>
<accession>A0A166HN00</accession>
<sequence>MSFEPSPAQKCQFCNDKEAIYKCPKCLLRTCSATCSTGHKERDKCSGIRNKAAYVPMNQYTWGTMVDDYTFLEEMGRKADEWGREIVKGGYTASLNQGRGRGRGRGRGARGAHNSSDRSFKKHSKRDAMKVQLEAQDIFVELLPSGMQRRLQNQSVWNPKTKTLHLTLEFNFHDPLHNPQSLTQPFCLLTHRNDIETPLIDVLRYHLRDSKTSKVPAWVKDLVGSPDEDEEPPLCLMKQHSDSHSLETRLIYVKFNPLQKLSLLLKNRTFVEFPTIEVWREGQFTGTTVDAESGEKTDAAPPRKRRKLDPKESQKTLQGLLGDYGSDEEENDVLELLGDYDSNGDSSKMDITTQDNYEESSDDDHSTDELGDPLDNADFDEEEGPEHDAPLQNDSDGDNELLSEGEETINEVAAKLVEQRKRQRENGVP</sequence>
<feature type="compositionally biased region" description="Basic residues" evidence="8">
    <location>
        <begin position="100"/>
        <end position="110"/>
    </location>
</feature>
<dbReference type="PANTHER" id="PTHR13483:SF3">
    <property type="entry name" value="BOX C_D SNORNA PROTEIN 1"/>
    <property type="match status" value="1"/>
</dbReference>
<evidence type="ECO:0000256" key="5">
    <source>
        <dbReference type="ARBA" id="ARBA00049598"/>
    </source>
</evidence>
<evidence type="ECO:0000256" key="6">
    <source>
        <dbReference type="ARBA" id="ARBA00049654"/>
    </source>
</evidence>
<reference evidence="10 11" key="1">
    <citation type="journal article" date="2016" name="Mol. Biol. Evol.">
        <title>Comparative Genomics of Early-Diverging Mushroom-Forming Fungi Provides Insights into the Origins of Lignocellulose Decay Capabilities.</title>
        <authorList>
            <person name="Nagy L.G."/>
            <person name="Riley R."/>
            <person name="Tritt A."/>
            <person name="Adam C."/>
            <person name="Daum C."/>
            <person name="Floudas D."/>
            <person name="Sun H."/>
            <person name="Yadav J.S."/>
            <person name="Pangilinan J."/>
            <person name="Larsson K.H."/>
            <person name="Matsuura K."/>
            <person name="Barry K."/>
            <person name="Labutti K."/>
            <person name="Kuo R."/>
            <person name="Ohm R.A."/>
            <person name="Bhattacharya S.S."/>
            <person name="Shirouzu T."/>
            <person name="Yoshinaga Y."/>
            <person name="Martin F.M."/>
            <person name="Grigoriev I.V."/>
            <person name="Hibbett D.S."/>
        </authorList>
    </citation>
    <scope>NUCLEOTIDE SEQUENCE [LARGE SCALE GENOMIC DNA]</scope>
    <source>
        <strain evidence="10 11">HHB10207 ss-3</strain>
    </source>
</reference>